<gene>
    <name evidence="1" type="ORF">DES37_11468</name>
</gene>
<dbReference type="AlphaFoldDB" id="A0A317PTG0"/>
<keyword evidence="2" id="KW-1185">Reference proteome</keyword>
<organism evidence="1 2">
    <name type="scientific">Mangrovibacter plantisponsor</name>
    <dbReference type="NCBI Taxonomy" id="451513"/>
    <lineage>
        <taxon>Bacteria</taxon>
        <taxon>Pseudomonadati</taxon>
        <taxon>Pseudomonadota</taxon>
        <taxon>Gammaproteobacteria</taxon>
        <taxon>Enterobacterales</taxon>
        <taxon>Enterobacteriaceae</taxon>
        <taxon>Mangrovibacter</taxon>
    </lineage>
</organism>
<reference evidence="1 2" key="1">
    <citation type="submission" date="2018-05" db="EMBL/GenBank/DDBJ databases">
        <title>Genomic Encyclopedia of Type Strains, Phase IV (KMG-IV): sequencing the most valuable type-strain genomes for metagenomic binning, comparative biology and taxonomic classification.</title>
        <authorList>
            <person name="Goeker M."/>
        </authorList>
    </citation>
    <scope>NUCLEOTIDE SEQUENCE [LARGE SCALE GENOMIC DNA]</scope>
    <source>
        <strain evidence="1 2">DSM 19579</strain>
    </source>
</reference>
<accession>A0A317PTG0</accession>
<evidence type="ECO:0000313" key="1">
    <source>
        <dbReference type="EMBL" id="PWW04972.1"/>
    </source>
</evidence>
<dbReference type="Proteomes" id="UP000246744">
    <property type="component" value="Unassembled WGS sequence"/>
</dbReference>
<proteinExistence type="predicted"/>
<comment type="caution">
    <text evidence="1">The sequence shown here is derived from an EMBL/GenBank/DDBJ whole genome shotgun (WGS) entry which is preliminary data.</text>
</comment>
<name>A0A317PTG0_9ENTR</name>
<sequence length="185" mass="22035">MPNYKKDGTDIKNLISDFMSVSHIKSKLGFIKNKEISDWEKWLQLELQYYIDSTEKYEVEREVNALPDKRKLKGRSHIFIDIIFRKFGTAIGQFYFVELKTNPYMSSLYSLMCEDYNKLRGVLSCEYNQRSSWFVGFYTITDQPNRPEVYNMIKQDAWEYFFNDEFQVGKNNKIGVLILGHPVRE</sequence>
<dbReference type="OrthoDB" id="6874078at2"/>
<dbReference type="EMBL" id="QGTS01000014">
    <property type="protein sequence ID" value="PWW04972.1"/>
    <property type="molecule type" value="Genomic_DNA"/>
</dbReference>
<evidence type="ECO:0000313" key="2">
    <source>
        <dbReference type="Proteomes" id="UP000246744"/>
    </source>
</evidence>
<dbReference type="RefSeq" id="WP_110027523.1">
    <property type="nucleotide sequence ID" value="NZ_QGTS01000014.1"/>
</dbReference>
<evidence type="ECO:0008006" key="3">
    <source>
        <dbReference type="Google" id="ProtNLM"/>
    </source>
</evidence>
<protein>
    <recommendedName>
        <fullName evidence="3">PD-(D/E)XK nuclease superfamily protein</fullName>
    </recommendedName>
</protein>